<protein>
    <submittedName>
        <fullName evidence="1">Uncharacterized protein</fullName>
    </submittedName>
</protein>
<reference evidence="2" key="1">
    <citation type="submission" date="2011-04" db="EMBL/GenBank/DDBJ databases">
        <title>The complete genome of Spirochaeta coccoides DSM 17374.</title>
        <authorList>
            <person name="Lucas S."/>
            <person name="Copeland A."/>
            <person name="Lapidus A."/>
            <person name="Bruce D."/>
            <person name="Goodwin L."/>
            <person name="Pitluck S."/>
            <person name="Peters L."/>
            <person name="Kyrpides N."/>
            <person name="Mavromatis K."/>
            <person name="Pagani I."/>
            <person name="Ivanova N."/>
            <person name="Ovchinnikova G."/>
            <person name="Lu M."/>
            <person name="Detter J.C."/>
            <person name="Tapia R."/>
            <person name="Han C."/>
            <person name="Land M."/>
            <person name="Hauser L."/>
            <person name="Markowitz V."/>
            <person name="Cheng J.-F."/>
            <person name="Hugenholtz P."/>
            <person name="Woyke T."/>
            <person name="Wu D."/>
            <person name="Spring S."/>
            <person name="Schroeder M."/>
            <person name="Brambilla E."/>
            <person name="Klenk H.-P."/>
            <person name="Eisen J.A."/>
        </authorList>
    </citation>
    <scope>NUCLEOTIDE SEQUENCE [LARGE SCALE GENOMIC DNA]</scope>
    <source>
        <strain evidence="2">ATCC BAA-1237 / DSM 17374 / SPN1</strain>
    </source>
</reference>
<dbReference type="STRING" id="760011.Spico_0019"/>
<dbReference type="KEGG" id="scc:Spico_0019"/>
<organism evidence="1 2">
    <name type="scientific">Parasphaerochaeta coccoides (strain ATCC BAA-1237 / DSM 17374 / SPN1)</name>
    <name type="common">Sphaerochaeta coccoides</name>
    <dbReference type="NCBI Taxonomy" id="760011"/>
    <lineage>
        <taxon>Bacteria</taxon>
        <taxon>Pseudomonadati</taxon>
        <taxon>Spirochaetota</taxon>
        <taxon>Spirochaetia</taxon>
        <taxon>Spirochaetales</taxon>
        <taxon>Sphaerochaetaceae</taxon>
        <taxon>Parasphaerochaeta</taxon>
    </lineage>
</organism>
<accession>F4GIA2</accession>
<gene>
    <name evidence="1" type="ordered locus">Spico_0019</name>
</gene>
<dbReference type="OrthoDB" id="9854973at2"/>
<proteinExistence type="predicted"/>
<dbReference type="EMBL" id="CP002659">
    <property type="protein sequence ID" value="AEC01261.1"/>
    <property type="molecule type" value="Genomic_DNA"/>
</dbReference>
<dbReference type="eggNOG" id="ENOG50347E1">
    <property type="taxonomic scope" value="Bacteria"/>
</dbReference>
<evidence type="ECO:0000313" key="2">
    <source>
        <dbReference type="Proteomes" id="UP000007939"/>
    </source>
</evidence>
<keyword evidence="2" id="KW-1185">Reference proteome</keyword>
<dbReference type="Proteomes" id="UP000007939">
    <property type="component" value="Chromosome"/>
</dbReference>
<dbReference type="RefSeq" id="WP_013738657.1">
    <property type="nucleotide sequence ID" value="NC_015436.1"/>
</dbReference>
<evidence type="ECO:0000313" key="1">
    <source>
        <dbReference type="EMBL" id="AEC01261.1"/>
    </source>
</evidence>
<dbReference type="AlphaFoldDB" id="F4GIA2"/>
<dbReference type="HOGENOM" id="CLU_1947426_0_0_12"/>
<sequence>MKYNNGILYVAGVDKACERVGLDFNVVFGDIAIHSDSPYRNHDWQVRENKDFIVINAVPDAENVDCLFWEEWYLHEGEIHHHLLSLWKPEVWDEQFIGPEDDDLHPDIAFSRTWYVRDLKDMTPVLLRR</sequence>
<name>F4GIA2_PARC1</name>
<reference evidence="1 2" key="2">
    <citation type="journal article" date="2012" name="Stand. Genomic Sci.">
        <title>Complete genome sequence of the termite hindgut bacterium Spirochaeta coccoides type strain (SPN1(T)), reclassification in the genus Sphaerochaeta as Sphaerochaeta coccoides comb. nov. and emendations of the family Spirochaetaceae and the genus Sphaerochaeta.</title>
        <authorList>
            <person name="Abt B."/>
            <person name="Han C."/>
            <person name="Scheuner C."/>
            <person name="Lu M."/>
            <person name="Lapidus A."/>
            <person name="Nolan M."/>
            <person name="Lucas S."/>
            <person name="Hammon N."/>
            <person name="Deshpande S."/>
            <person name="Cheng J.F."/>
            <person name="Tapia R."/>
            <person name="Goodwin L.A."/>
            <person name="Pitluck S."/>
            <person name="Liolios K."/>
            <person name="Pagani I."/>
            <person name="Ivanova N."/>
            <person name="Mavromatis K."/>
            <person name="Mikhailova N."/>
            <person name="Huntemann M."/>
            <person name="Pati A."/>
            <person name="Chen A."/>
            <person name="Palaniappan K."/>
            <person name="Land M."/>
            <person name="Hauser L."/>
            <person name="Brambilla E.M."/>
            <person name="Rohde M."/>
            <person name="Spring S."/>
            <person name="Gronow S."/>
            <person name="Goker M."/>
            <person name="Woyke T."/>
            <person name="Bristow J."/>
            <person name="Eisen J.A."/>
            <person name="Markowitz V."/>
            <person name="Hugenholtz P."/>
            <person name="Kyrpides N.C."/>
            <person name="Klenk H.P."/>
            <person name="Detter J.C."/>
        </authorList>
    </citation>
    <scope>NUCLEOTIDE SEQUENCE [LARGE SCALE GENOMIC DNA]</scope>
    <source>
        <strain evidence="2">ATCC BAA-1237 / DSM 17374 / SPN1</strain>
    </source>
</reference>